<accession>A0A5C5RCB1</accession>
<dbReference type="EMBL" id="VIGW01000003">
    <property type="protein sequence ID" value="TWS20252.1"/>
    <property type="molecule type" value="Genomic_DNA"/>
</dbReference>
<feature type="region of interest" description="Disordered" evidence="1">
    <location>
        <begin position="1"/>
        <end position="20"/>
    </location>
</feature>
<evidence type="ECO:0000313" key="2">
    <source>
        <dbReference type="EMBL" id="TWS20252.1"/>
    </source>
</evidence>
<reference evidence="2 3" key="1">
    <citation type="submission" date="2019-06" db="EMBL/GenBank/DDBJ databases">
        <title>Tsukamurella conjunctivitidis sp. nov., Tsukamurella assacharolytica sp. nov. and Tsukamurella sputae sp. nov. isolated from patients with conjunctivitis, bacteraemia (lymphoma) and respiratory infection (sputum) in Hong Kong.</title>
        <authorList>
            <person name="Teng J.L.L."/>
            <person name="Lee H.H."/>
            <person name="Fong J.Y.H."/>
            <person name="Fok K.M.N."/>
            <person name="Lau S.K.P."/>
            <person name="Woo P.C.Y."/>
        </authorList>
    </citation>
    <scope>NUCLEOTIDE SEQUENCE [LARGE SCALE GENOMIC DNA]</scope>
    <source>
        <strain evidence="2 3">HKU71</strain>
    </source>
</reference>
<dbReference type="AlphaFoldDB" id="A0A5C5RCB1"/>
<evidence type="ECO:0000256" key="1">
    <source>
        <dbReference type="SAM" id="MobiDB-lite"/>
    </source>
</evidence>
<dbReference type="Proteomes" id="UP000317291">
    <property type="component" value="Unassembled WGS sequence"/>
</dbReference>
<organism evidence="2 3">
    <name type="scientific">Tsukamurella asaccharolytica</name>
    <dbReference type="NCBI Taxonomy" id="2592067"/>
    <lineage>
        <taxon>Bacteria</taxon>
        <taxon>Bacillati</taxon>
        <taxon>Actinomycetota</taxon>
        <taxon>Actinomycetes</taxon>
        <taxon>Mycobacteriales</taxon>
        <taxon>Tsukamurellaceae</taxon>
        <taxon>Tsukamurella</taxon>
    </lineage>
</organism>
<name>A0A5C5RCB1_9ACTN</name>
<protein>
    <submittedName>
        <fullName evidence="2">Uncharacterized protein</fullName>
    </submittedName>
</protein>
<proteinExistence type="predicted"/>
<sequence length="61" mass="7119">MYPGAPLDSPRDRPTPAPRRRIAVALRHRQTHRPHLRPPRGRRPRGRGRAGGMHHRRGPRR</sequence>
<keyword evidence="3" id="KW-1185">Reference proteome</keyword>
<evidence type="ECO:0000313" key="3">
    <source>
        <dbReference type="Proteomes" id="UP000317291"/>
    </source>
</evidence>
<gene>
    <name evidence="2" type="ORF">FK529_09075</name>
</gene>
<feature type="region of interest" description="Disordered" evidence="1">
    <location>
        <begin position="26"/>
        <end position="61"/>
    </location>
</feature>
<comment type="caution">
    <text evidence="2">The sequence shown here is derived from an EMBL/GenBank/DDBJ whole genome shotgun (WGS) entry which is preliminary data.</text>
</comment>